<organism evidence="2 3">
    <name type="scientific">Acacia crassicarpa</name>
    <name type="common">northern wattle</name>
    <dbReference type="NCBI Taxonomy" id="499986"/>
    <lineage>
        <taxon>Eukaryota</taxon>
        <taxon>Viridiplantae</taxon>
        <taxon>Streptophyta</taxon>
        <taxon>Embryophyta</taxon>
        <taxon>Tracheophyta</taxon>
        <taxon>Spermatophyta</taxon>
        <taxon>Magnoliopsida</taxon>
        <taxon>eudicotyledons</taxon>
        <taxon>Gunneridae</taxon>
        <taxon>Pentapetalae</taxon>
        <taxon>rosids</taxon>
        <taxon>fabids</taxon>
        <taxon>Fabales</taxon>
        <taxon>Fabaceae</taxon>
        <taxon>Caesalpinioideae</taxon>
        <taxon>mimosoid clade</taxon>
        <taxon>Acacieae</taxon>
        <taxon>Acacia</taxon>
    </lineage>
</organism>
<name>A0AAE1JXG4_9FABA</name>
<sequence>MSSVAVGSWGRLEGSFYLAGKPERAVFYLEGPAPGVDLLIQSVEITNPYEYHHASSEGDSAGDENFAINPTFDDG</sequence>
<evidence type="ECO:0000313" key="3">
    <source>
        <dbReference type="Proteomes" id="UP001293593"/>
    </source>
</evidence>
<evidence type="ECO:0000313" key="2">
    <source>
        <dbReference type="EMBL" id="KAK4277368.1"/>
    </source>
</evidence>
<keyword evidence="3" id="KW-1185">Reference proteome</keyword>
<dbReference type="EMBL" id="JAWXYG010000003">
    <property type="protein sequence ID" value="KAK4277368.1"/>
    <property type="molecule type" value="Genomic_DNA"/>
</dbReference>
<proteinExistence type="predicted"/>
<dbReference type="AlphaFoldDB" id="A0AAE1JXG4"/>
<comment type="caution">
    <text evidence="2">The sequence shown here is derived from an EMBL/GenBank/DDBJ whole genome shotgun (WGS) entry which is preliminary data.</text>
</comment>
<evidence type="ECO:0000256" key="1">
    <source>
        <dbReference type="SAM" id="MobiDB-lite"/>
    </source>
</evidence>
<dbReference type="Proteomes" id="UP001293593">
    <property type="component" value="Unassembled WGS sequence"/>
</dbReference>
<dbReference type="SUPFAM" id="SSF49785">
    <property type="entry name" value="Galactose-binding domain-like"/>
    <property type="match status" value="1"/>
</dbReference>
<gene>
    <name evidence="2" type="ORF">QN277_015378</name>
</gene>
<protein>
    <submittedName>
        <fullName evidence="2">Uncharacterized protein</fullName>
    </submittedName>
</protein>
<feature type="region of interest" description="Disordered" evidence="1">
    <location>
        <begin position="52"/>
        <end position="75"/>
    </location>
</feature>
<reference evidence="2" key="1">
    <citation type="submission" date="2023-10" db="EMBL/GenBank/DDBJ databases">
        <title>Chromosome-level genome of the transformable northern wattle, Acacia crassicarpa.</title>
        <authorList>
            <person name="Massaro I."/>
            <person name="Sinha N.R."/>
            <person name="Poethig S."/>
            <person name="Leichty A.R."/>
        </authorList>
    </citation>
    <scope>NUCLEOTIDE SEQUENCE</scope>
    <source>
        <strain evidence="2">Acra3RX</strain>
        <tissue evidence="2">Leaf</tissue>
    </source>
</reference>
<accession>A0AAE1JXG4</accession>
<dbReference type="InterPro" id="IPR008979">
    <property type="entry name" value="Galactose-bd-like_sf"/>
</dbReference>